<evidence type="ECO:0000259" key="5">
    <source>
        <dbReference type="PROSITE" id="PS51352"/>
    </source>
</evidence>
<dbReference type="InterPro" id="IPR036249">
    <property type="entry name" value="Thioredoxin-like_sf"/>
</dbReference>
<evidence type="ECO:0000256" key="3">
    <source>
        <dbReference type="SAM" id="Phobius"/>
    </source>
</evidence>
<name>A0A9P8NZV6_9ASCO</name>
<proteinExistence type="inferred from homology"/>
<dbReference type="InterPro" id="IPR013766">
    <property type="entry name" value="Thioredoxin_domain"/>
</dbReference>
<dbReference type="Pfam" id="PF00085">
    <property type="entry name" value="Thioredoxin"/>
    <property type="match status" value="1"/>
</dbReference>
<evidence type="ECO:0000256" key="1">
    <source>
        <dbReference type="ARBA" id="ARBA00006347"/>
    </source>
</evidence>
<feature type="domain" description="Thioredoxin" evidence="5">
    <location>
        <begin position="4"/>
        <end position="141"/>
    </location>
</feature>
<dbReference type="GO" id="GO:0006457">
    <property type="term" value="P:protein folding"/>
    <property type="evidence" value="ECO:0007669"/>
    <property type="project" value="TreeGrafter"/>
</dbReference>
<dbReference type="PANTHER" id="PTHR45672:SF3">
    <property type="entry name" value="THIOREDOXIN DOMAIN-CONTAINING PROTEIN 5"/>
    <property type="match status" value="1"/>
</dbReference>
<accession>A0A9P8NZV6</accession>
<organism evidence="6 7">
    <name type="scientific">Ogataea polymorpha</name>
    <dbReference type="NCBI Taxonomy" id="460523"/>
    <lineage>
        <taxon>Eukaryota</taxon>
        <taxon>Fungi</taxon>
        <taxon>Dikarya</taxon>
        <taxon>Ascomycota</taxon>
        <taxon>Saccharomycotina</taxon>
        <taxon>Pichiomycetes</taxon>
        <taxon>Pichiales</taxon>
        <taxon>Pichiaceae</taxon>
        <taxon>Ogataea</taxon>
    </lineage>
</organism>
<dbReference type="PANTHER" id="PTHR45672">
    <property type="entry name" value="PROTEIN DISULFIDE-ISOMERASE C17H9.14C-RELATED"/>
    <property type="match status" value="1"/>
</dbReference>
<reference evidence="6" key="1">
    <citation type="journal article" date="2021" name="Open Biol.">
        <title>Shared evolutionary footprints suggest mitochondrial oxidative damage underlies multiple complex I losses in fungi.</title>
        <authorList>
            <person name="Schikora-Tamarit M.A."/>
            <person name="Marcet-Houben M."/>
            <person name="Nosek J."/>
            <person name="Gabaldon T."/>
        </authorList>
    </citation>
    <scope>NUCLEOTIDE SEQUENCE</scope>
    <source>
        <strain evidence="6">NCAIM Y.01608</strain>
    </source>
</reference>
<dbReference type="GO" id="GO:0005783">
    <property type="term" value="C:endoplasmic reticulum"/>
    <property type="evidence" value="ECO:0007669"/>
    <property type="project" value="TreeGrafter"/>
</dbReference>
<dbReference type="PROSITE" id="PS51352">
    <property type="entry name" value="THIOREDOXIN_2"/>
    <property type="match status" value="1"/>
</dbReference>
<evidence type="ECO:0000256" key="4">
    <source>
        <dbReference type="SAM" id="SignalP"/>
    </source>
</evidence>
<gene>
    <name evidence="6" type="ORF">OGATHE_004321</name>
</gene>
<sequence length="722" mass="82495">MVLYLALLKLVVFAAIAAAEVDEFFPEPLTVANFDNVLSKGFHFVEFFSPHCSHCKALAPVWKEFYDTFHAEAESYDVYINQVDCVVSGDLCDRENIYMYPTLRLYGPNDRGNGGKLLASFSKGYERTVEGLTAFVREQAIDSREELLQSPKEITDLMKSADIGALSSADMIKILAGQIEKPYLVSFWPGTDEELNVNTFSQDVKDNKLFSKCPRCLDFRNLWSMVGRRLSPLIKQNELSVGYLNCKSNKDICLSLGMDDLLADNYGTYDPKIFMFLPGDRGGNKIRYKSLTLNGKQIINWSKRLLDIAKFEDITKADLTKKMKLRSSPFRKEDFTELDVDPIITFVYLYSKETAVPEDFWLLDHLVQPLMDLRSNVRLYKSSDMEFMDLAKKQEETLIKYVNQEIADPANQLHFDEEMFTARTLTTYPMLLCFKDDSLISHVFQSFGSHDIRDFNVVMDFIKVNADPFVEQMTDASRDAIFPRSFDPSIMSKNEKVVLVVTDANDHTKLHRQGYALSQIGHRFHYLKQMNQFEKLKRLRGEKYAKVEKLKAKGKDNVEIIRALREQVPNVFEIKDNNLHLVYVEQAKLKSISENLGWSKFNAQNYKPGDIIIVSRFTNDYWDTSLKGQKLSSDTISEVVDILSAASFQKLAGRRLRSSLSIPAASTYFVLFFFIAVLILGLSKSRATARFRSPPDRYRSLKPFFSDTEANVGSGPALGKVD</sequence>
<reference evidence="6" key="2">
    <citation type="submission" date="2021-01" db="EMBL/GenBank/DDBJ databases">
        <authorList>
            <person name="Schikora-Tamarit M.A."/>
        </authorList>
    </citation>
    <scope>NUCLEOTIDE SEQUENCE</scope>
    <source>
        <strain evidence="6">NCAIM Y.01608</strain>
    </source>
</reference>
<dbReference type="Gene3D" id="3.40.30.10">
    <property type="entry name" value="Glutaredoxin"/>
    <property type="match status" value="1"/>
</dbReference>
<comment type="similarity">
    <text evidence="1">Belongs to the protein disulfide isomerase family.</text>
</comment>
<dbReference type="CDD" id="cd02961">
    <property type="entry name" value="PDI_a_family"/>
    <property type="match status" value="1"/>
</dbReference>
<dbReference type="AlphaFoldDB" id="A0A9P8NZV6"/>
<dbReference type="GO" id="GO:0003756">
    <property type="term" value="F:protein disulfide isomerase activity"/>
    <property type="evidence" value="ECO:0007669"/>
    <property type="project" value="TreeGrafter"/>
</dbReference>
<comment type="caution">
    <text evidence="6">The sequence shown here is derived from an EMBL/GenBank/DDBJ whole genome shotgun (WGS) entry which is preliminary data.</text>
</comment>
<protein>
    <recommendedName>
        <fullName evidence="5">Thioredoxin domain-containing protein</fullName>
    </recommendedName>
</protein>
<evidence type="ECO:0000256" key="2">
    <source>
        <dbReference type="ARBA" id="ARBA00022729"/>
    </source>
</evidence>
<dbReference type="Proteomes" id="UP000788993">
    <property type="component" value="Unassembled WGS sequence"/>
</dbReference>
<keyword evidence="3" id="KW-0472">Membrane</keyword>
<feature type="transmembrane region" description="Helical" evidence="3">
    <location>
        <begin position="660"/>
        <end position="682"/>
    </location>
</feature>
<keyword evidence="3" id="KW-0812">Transmembrane</keyword>
<keyword evidence="7" id="KW-1185">Reference proteome</keyword>
<feature type="signal peptide" evidence="4">
    <location>
        <begin position="1"/>
        <end position="19"/>
    </location>
</feature>
<feature type="chain" id="PRO_5040263165" description="Thioredoxin domain-containing protein" evidence="4">
    <location>
        <begin position="20"/>
        <end position="722"/>
    </location>
</feature>
<dbReference type="SUPFAM" id="SSF52833">
    <property type="entry name" value="Thioredoxin-like"/>
    <property type="match status" value="1"/>
</dbReference>
<dbReference type="OrthoDB" id="72053at2759"/>
<evidence type="ECO:0000313" key="7">
    <source>
        <dbReference type="Proteomes" id="UP000788993"/>
    </source>
</evidence>
<dbReference type="InterPro" id="IPR051063">
    <property type="entry name" value="PDI"/>
</dbReference>
<dbReference type="EMBL" id="JAEUBD010001266">
    <property type="protein sequence ID" value="KAH3662745.1"/>
    <property type="molecule type" value="Genomic_DNA"/>
</dbReference>
<evidence type="ECO:0000313" key="6">
    <source>
        <dbReference type="EMBL" id="KAH3662745.1"/>
    </source>
</evidence>
<keyword evidence="3" id="KW-1133">Transmembrane helix</keyword>
<keyword evidence="2 4" id="KW-0732">Signal</keyword>